<name>A0ABP6KL92_9ACTN</name>
<evidence type="ECO:0000313" key="4">
    <source>
        <dbReference type="Proteomes" id="UP001499930"/>
    </source>
</evidence>
<feature type="domain" description="Cysteine-rich" evidence="2">
    <location>
        <begin position="173"/>
        <end position="257"/>
    </location>
</feature>
<dbReference type="PANTHER" id="PTHR30296">
    <property type="entry name" value="UNCHARACTERIZED PROTEIN YKGE"/>
    <property type="match status" value="1"/>
</dbReference>
<accession>A0ABP6KL92</accession>
<dbReference type="InterPro" id="IPR004017">
    <property type="entry name" value="Cys_rich_dom"/>
</dbReference>
<evidence type="ECO:0000259" key="2">
    <source>
        <dbReference type="Pfam" id="PF02754"/>
    </source>
</evidence>
<dbReference type="RefSeq" id="WP_344895529.1">
    <property type="nucleotide sequence ID" value="NZ_BAAAWD010000007.1"/>
</dbReference>
<evidence type="ECO:0000313" key="3">
    <source>
        <dbReference type="EMBL" id="GAA3008758.1"/>
    </source>
</evidence>
<dbReference type="Proteomes" id="UP001499930">
    <property type="component" value="Unassembled WGS sequence"/>
</dbReference>
<organism evidence="3 4">
    <name type="scientific">Streptosporangium longisporum</name>
    <dbReference type="NCBI Taxonomy" id="46187"/>
    <lineage>
        <taxon>Bacteria</taxon>
        <taxon>Bacillati</taxon>
        <taxon>Actinomycetota</taxon>
        <taxon>Actinomycetes</taxon>
        <taxon>Streptosporangiales</taxon>
        <taxon>Streptosporangiaceae</taxon>
        <taxon>Streptosporangium</taxon>
    </lineage>
</organism>
<dbReference type="PANTHER" id="PTHR30296:SF0">
    <property type="entry name" value="LACTATE UTILIZATION PROTEIN A"/>
    <property type="match status" value="1"/>
</dbReference>
<evidence type="ECO:0000256" key="1">
    <source>
        <dbReference type="SAM" id="MobiDB-lite"/>
    </source>
</evidence>
<feature type="compositionally biased region" description="Low complexity" evidence="1">
    <location>
        <begin position="96"/>
        <end position="114"/>
    </location>
</feature>
<protein>
    <submittedName>
        <fullName evidence="3">(Fe-S)-binding protein</fullName>
    </submittedName>
</protein>
<keyword evidence="4" id="KW-1185">Reference proteome</keyword>
<gene>
    <name evidence="3" type="ORF">GCM10017559_33930</name>
</gene>
<dbReference type="EMBL" id="BAAAWD010000007">
    <property type="protein sequence ID" value="GAA3008758.1"/>
    <property type="molecule type" value="Genomic_DNA"/>
</dbReference>
<comment type="caution">
    <text evidence="3">The sequence shown here is derived from an EMBL/GenBank/DDBJ whole genome shotgun (WGS) entry which is preliminary data.</text>
</comment>
<feature type="domain" description="Cysteine-rich" evidence="2">
    <location>
        <begin position="3"/>
        <end position="83"/>
    </location>
</feature>
<sequence>MRVALFITCVNDTLFPGTGRAVVTLLRRLGCDVEFPRAQTCCGQMHVNTGYPDEGRRLAAHFVDVFSGYDAIVAPSGSCAAMVREQYPRLARTPGTATSATSATAVTSKDTVTSGTAGGPPPGLVTGSLAPAAEPGSFAAAVAETAPKVHDLSEFLVDVLGVTDVGAYFPHRVTYHPTCHSLRGLRVGDRPTRLLRQVRGLELVPLPGDEECCGFGGTFAVKNPAISAAMCADKVHNVTATGAEVLCAADNSCLMHIGGTLRRQRAGVRIMHLAEILAATEVTR</sequence>
<dbReference type="Pfam" id="PF02754">
    <property type="entry name" value="CCG"/>
    <property type="match status" value="2"/>
</dbReference>
<feature type="region of interest" description="Disordered" evidence="1">
    <location>
        <begin position="91"/>
        <end position="126"/>
    </location>
</feature>
<proteinExistence type="predicted"/>
<reference evidence="4" key="1">
    <citation type="journal article" date="2019" name="Int. J. Syst. Evol. Microbiol.">
        <title>The Global Catalogue of Microorganisms (GCM) 10K type strain sequencing project: providing services to taxonomists for standard genome sequencing and annotation.</title>
        <authorList>
            <consortium name="The Broad Institute Genomics Platform"/>
            <consortium name="The Broad Institute Genome Sequencing Center for Infectious Disease"/>
            <person name="Wu L."/>
            <person name="Ma J."/>
        </authorList>
    </citation>
    <scope>NUCLEOTIDE SEQUENCE [LARGE SCALE GENOMIC DNA]</scope>
    <source>
        <strain evidence="4">JCM 3106</strain>
    </source>
</reference>